<keyword evidence="1" id="KW-0812">Transmembrane</keyword>
<keyword evidence="1" id="KW-0472">Membrane</keyword>
<dbReference type="EMBL" id="JAAMPI010001022">
    <property type="protein sequence ID" value="KAF4627139.1"/>
    <property type="molecule type" value="Genomic_DNA"/>
</dbReference>
<keyword evidence="3" id="KW-1185">Reference proteome</keyword>
<proteinExistence type="predicted"/>
<sequence>MDGGKEPPHGETAQFGILGAEKLLYRNCDSQFIGGTHCQSPSTNDLDLQFLNESSCIWSGYSSVLQLIQSLHYLDTAPILTIQDGRVLRQMILRGVGGWAYAVHVATCVYSNVLASIWYNAIFDASTAQGLQKFSTLWSRERGGNTETIASQIPVVRTNCFVNSSTQFEAVINKTYYPLQPVDGSDTPGGTQLSFNRTVHAANNSQISTIWLTTPDTEEIGTRVIGNNITGMSSAYLNIQIPAFNDSTMGVLASCSIDARWVSANIIGTGGLYETSQVTYAVEDDIGWANPISFPDSGDIIYRSVRLSKDWLQVLTPRLGFGNTSADTWTSLAYMLTEIRVNNSTGFIGSWSDAGVAIQSLVSAVVADGMSRVGYERNGGLTNTTSPPWPLTQDPSDDAYDPILAGTYVLPLAYDWNGSVSDKTEMQWSTTVTGLGYRANSLAYYLALAVLFTHTIIALIHTIWVFRTGETSTAWRSLTELVVLALRSMLLSGETLENASVGIEKYTTLREAVHLRTLGGALQVQGETLPNRASGVHMILGTEYSPSKHGTVVVGERY</sequence>
<organism evidence="2 3">
    <name type="scientific">Cudoniella acicularis</name>
    <dbReference type="NCBI Taxonomy" id="354080"/>
    <lineage>
        <taxon>Eukaryota</taxon>
        <taxon>Fungi</taxon>
        <taxon>Dikarya</taxon>
        <taxon>Ascomycota</taxon>
        <taxon>Pezizomycotina</taxon>
        <taxon>Leotiomycetes</taxon>
        <taxon>Helotiales</taxon>
        <taxon>Tricladiaceae</taxon>
        <taxon>Cudoniella</taxon>
    </lineage>
</organism>
<dbReference type="AlphaFoldDB" id="A0A8H4RBM9"/>
<comment type="caution">
    <text evidence="2">The sequence shown here is derived from an EMBL/GenBank/DDBJ whole genome shotgun (WGS) entry which is preliminary data.</text>
</comment>
<feature type="transmembrane region" description="Helical" evidence="1">
    <location>
        <begin position="442"/>
        <end position="466"/>
    </location>
</feature>
<evidence type="ECO:0000256" key="1">
    <source>
        <dbReference type="SAM" id="Phobius"/>
    </source>
</evidence>
<dbReference type="OrthoDB" id="5342924at2759"/>
<evidence type="ECO:0000313" key="2">
    <source>
        <dbReference type="EMBL" id="KAF4627139.1"/>
    </source>
</evidence>
<keyword evidence="1" id="KW-1133">Transmembrane helix</keyword>
<name>A0A8H4RBM9_9HELO</name>
<protein>
    <submittedName>
        <fullName evidence="2">Uncharacterized protein</fullName>
    </submittedName>
</protein>
<reference evidence="2 3" key="1">
    <citation type="submission" date="2020-03" db="EMBL/GenBank/DDBJ databases">
        <title>Draft Genome Sequence of Cudoniella acicularis.</title>
        <authorList>
            <person name="Buettner E."/>
            <person name="Kellner H."/>
        </authorList>
    </citation>
    <scope>NUCLEOTIDE SEQUENCE [LARGE SCALE GENOMIC DNA]</scope>
    <source>
        <strain evidence="2 3">DSM 108380</strain>
    </source>
</reference>
<dbReference type="Proteomes" id="UP000566819">
    <property type="component" value="Unassembled WGS sequence"/>
</dbReference>
<gene>
    <name evidence="2" type="ORF">G7Y89_g11023</name>
</gene>
<accession>A0A8H4RBM9</accession>
<evidence type="ECO:0000313" key="3">
    <source>
        <dbReference type="Proteomes" id="UP000566819"/>
    </source>
</evidence>